<dbReference type="GO" id="GO:0016020">
    <property type="term" value="C:membrane"/>
    <property type="evidence" value="ECO:0007669"/>
    <property type="project" value="UniProtKB-SubCell"/>
</dbReference>
<organism evidence="6 7">
    <name type="scientific">Fretibacterium fastidiosum</name>
    <dbReference type="NCBI Taxonomy" id="651822"/>
    <lineage>
        <taxon>Bacteria</taxon>
        <taxon>Thermotogati</taxon>
        <taxon>Synergistota</taxon>
        <taxon>Synergistia</taxon>
        <taxon>Synergistales</taxon>
        <taxon>Aminobacteriaceae</taxon>
        <taxon>Fretibacterium</taxon>
    </lineage>
</organism>
<dbReference type="GO" id="GO:0006465">
    <property type="term" value="P:signal peptide processing"/>
    <property type="evidence" value="ECO:0007669"/>
    <property type="project" value="InterPro"/>
</dbReference>
<dbReference type="GO" id="GO:0004252">
    <property type="term" value="F:serine-type endopeptidase activity"/>
    <property type="evidence" value="ECO:0007669"/>
    <property type="project" value="InterPro"/>
</dbReference>
<reference evidence="7" key="1">
    <citation type="submission" date="2010-03" db="EMBL/GenBank/DDBJ databases">
        <title>The genome sequence of Synergistetes sp. SGP1.</title>
        <authorList>
            <consortium name="metaHIT consortium -- http://www.metahit.eu/"/>
            <person name="Pajon A."/>
            <person name="Turner K."/>
            <person name="Parkhill J."/>
            <person name="Wade W."/>
            <person name="Vartoukian S."/>
        </authorList>
    </citation>
    <scope>NUCLEOTIDE SEQUENCE [LARGE SCALE GENOMIC DNA]</scope>
    <source>
        <strain evidence="7">SGP1</strain>
    </source>
</reference>
<dbReference type="InterPro" id="IPR036286">
    <property type="entry name" value="LexA/Signal_pep-like_sf"/>
</dbReference>
<dbReference type="SUPFAM" id="SSF51306">
    <property type="entry name" value="LexA/Signal peptidase"/>
    <property type="match status" value="1"/>
</dbReference>
<comment type="subcellular location">
    <subcellularLocation>
        <location evidence="1">Membrane</location>
    </subcellularLocation>
</comment>
<feature type="domain" description="Peptidase S26" evidence="5">
    <location>
        <begin position="54"/>
        <end position="83"/>
    </location>
</feature>
<evidence type="ECO:0000256" key="2">
    <source>
        <dbReference type="ARBA" id="ARBA00022801"/>
    </source>
</evidence>
<sequence>MYPTLRDGEAVVVDRNAYRQEIPDVGDVVLASHPFMRGVWMIKRVVGFAGEDRCVLQGDNAMESSDSRSFGPIPLRSIRGRATRKADGSPLSPPPTRGDAL</sequence>
<feature type="compositionally biased region" description="Pro residues" evidence="4">
    <location>
        <begin position="91"/>
        <end position="101"/>
    </location>
</feature>
<accession>A0AB94IX82</accession>
<evidence type="ECO:0000256" key="4">
    <source>
        <dbReference type="SAM" id="MobiDB-lite"/>
    </source>
</evidence>
<dbReference type="AlphaFoldDB" id="A0AB94IX82"/>
<feature type="region of interest" description="Disordered" evidence="4">
    <location>
        <begin position="58"/>
        <end position="101"/>
    </location>
</feature>
<evidence type="ECO:0000313" key="6">
    <source>
        <dbReference type="EMBL" id="CBL28294.1"/>
    </source>
</evidence>
<keyword evidence="7" id="KW-1185">Reference proteome</keyword>
<evidence type="ECO:0000259" key="5">
    <source>
        <dbReference type="Pfam" id="PF10502"/>
    </source>
</evidence>
<keyword evidence="2" id="KW-0378">Hydrolase</keyword>
<feature type="domain" description="Peptidase S26" evidence="5">
    <location>
        <begin position="1"/>
        <end position="52"/>
    </location>
</feature>
<dbReference type="Proteomes" id="UP000008957">
    <property type="component" value="Chromosome"/>
</dbReference>
<dbReference type="PANTHER" id="PTHR12383:SF16">
    <property type="entry name" value="MITOCHONDRIAL INNER MEMBRANE PROTEASE SUBUNIT 1"/>
    <property type="match status" value="1"/>
</dbReference>
<dbReference type="PANTHER" id="PTHR12383">
    <property type="entry name" value="PROTEASE FAMILY S26 MITOCHONDRIAL INNER MEMBRANE PROTEASE-RELATED"/>
    <property type="match status" value="1"/>
</dbReference>
<dbReference type="InterPro" id="IPR019533">
    <property type="entry name" value="Peptidase_S26"/>
</dbReference>
<evidence type="ECO:0000256" key="1">
    <source>
        <dbReference type="ARBA" id="ARBA00004370"/>
    </source>
</evidence>
<evidence type="ECO:0000256" key="3">
    <source>
        <dbReference type="ARBA" id="ARBA00023136"/>
    </source>
</evidence>
<dbReference type="Gene3D" id="2.10.109.10">
    <property type="entry name" value="Umud Fragment, subunit A"/>
    <property type="match status" value="1"/>
</dbReference>
<protein>
    <submittedName>
        <fullName evidence="6">Peptidase S24-like</fullName>
    </submittedName>
</protein>
<proteinExistence type="predicted"/>
<keyword evidence="3" id="KW-0472">Membrane</keyword>
<reference evidence="6 7" key="2">
    <citation type="submission" date="2010-03" db="EMBL/GenBank/DDBJ databases">
        <authorList>
            <person name="Pajon A."/>
        </authorList>
    </citation>
    <scope>NUCLEOTIDE SEQUENCE [LARGE SCALE GENOMIC DNA]</scope>
    <source>
        <strain evidence="6 7">SGP1</strain>
    </source>
</reference>
<dbReference type="InterPro" id="IPR052064">
    <property type="entry name" value="Mito_IMP1_subunit"/>
</dbReference>
<dbReference type="KEGG" id="sbr:SY1_11030"/>
<dbReference type="EMBL" id="FP929056">
    <property type="protein sequence ID" value="CBL28294.1"/>
    <property type="molecule type" value="Genomic_DNA"/>
</dbReference>
<gene>
    <name evidence="6" type="ORF">SY1_11030</name>
</gene>
<dbReference type="Pfam" id="PF10502">
    <property type="entry name" value="Peptidase_S26"/>
    <property type="match status" value="2"/>
</dbReference>
<dbReference type="CDD" id="cd06530">
    <property type="entry name" value="S26_SPase_I"/>
    <property type="match status" value="1"/>
</dbReference>
<evidence type="ECO:0000313" key="7">
    <source>
        <dbReference type="Proteomes" id="UP000008957"/>
    </source>
</evidence>
<name>A0AB94IX82_9BACT</name>